<gene>
    <name evidence="2" type="ORF">HYPSUDRAFT_44571</name>
</gene>
<evidence type="ECO:0000313" key="3">
    <source>
        <dbReference type="Proteomes" id="UP000054270"/>
    </source>
</evidence>
<evidence type="ECO:0000256" key="1">
    <source>
        <dbReference type="SAM" id="MobiDB-lite"/>
    </source>
</evidence>
<dbReference type="Proteomes" id="UP000054270">
    <property type="component" value="Unassembled WGS sequence"/>
</dbReference>
<sequence length="109" mass="12143">MSLSNLLLPSITQVLVTNGIIVPVIEKAPVPPLRTVDLMATIDYRGIDVLEMQQLSYIYRTQPVGDAQAPKRGKRSQKKSSDTGSVLSSVLRKIVPVHLKNRVLHLRHH</sequence>
<name>A0A0D2NJP3_HYPSF</name>
<organism evidence="2 3">
    <name type="scientific">Hypholoma sublateritium (strain FD-334 SS-4)</name>
    <dbReference type="NCBI Taxonomy" id="945553"/>
    <lineage>
        <taxon>Eukaryota</taxon>
        <taxon>Fungi</taxon>
        <taxon>Dikarya</taxon>
        <taxon>Basidiomycota</taxon>
        <taxon>Agaricomycotina</taxon>
        <taxon>Agaricomycetes</taxon>
        <taxon>Agaricomycetidae</taxon>
        <taxon>Agaricales</taxon>
        <taxon>Agaricineae</taxon>
        <taxon>Strophariaceae</taxon>
        <taxon>Hypholoma</taxon>
    </lineage>
</organism>
<keyword evidence="3" id="KW-1185">Reference proteome</keyword>
<accession>A0A0D2NJP3</accession>
<proteinExistence type="predicted"/>
<evidence type="ECO:0000313" key="2">
    <source>
        <dbReference type="EMBL" id="KJA19109.1"/>
    </source>
</evidence>
<dbReference type="AlphaFoldDB" id="A0A0D2NJP3"/>
<feature type="region of interest" description="Disordered" evidence="1">
    <location>
        <begin position="65"/>
        <end position="86"/>
    </location>
</feature>
<dbReference type="EMBL" id="KN817581">
    <property type="protein sequence ID" value="KJA19109.1"/>
    <property type="molecule type" value="Genomic_DNA"/>
</dbReference>
<reference evidence="3" key="1">
    <citation type="submission" date="2014-04" db="EMBL/GenBank/DDBJ databases">
        <title>Evolutionary Origins and Diversification of the Mycorrhizal Mutualists.</title>
        <authorList>
            <consortium name="DOE Joint Genome Institute"/>
            <consortium name="Mycorrhizal Genomics Consortium"/>
            <person name="Kohler A."/>
            <person name="Kuo A."/>
            <person name="Nagy L.G."/>
            <person name="Floudas D."/>
            <person name="Copeland A."/>
            <person name="Barry K.W."/>
            <person name="Cichocki N."/>
            <person name="Veneault-Fourrey C."/>
            <person name="LaButti K."/>
            <person name="Lindquist E.A."/>
            <person name="Lipzen A."/>
            <person name="Lundell T."/>
            <person name="Morin E."/>
            <person name="Murat C."/>
            <person name="Riley R."/>
            <person name="Ohm R."/>
            <person name="Sun H."/>
            <person name="Tunlid A."/>
            <person name="Henrissat B."/>
            <person name="Grigoriev I.V."/>
            <person name="Hibbett D.S."/>
            <person name="Martin F."/>
        </authorList>
    </citation>
    <scope>NUCLEOTIDE SEQUENCE [LARGE SCALE GENOMIC DNA]</scope>
    <source>
        <strain evidence="3">FD-334 SS-4</strain>
    </source>
</reference>
<protein>
    <submittedName>
        <fullName evidence="2">Uncharacterized protein</fullName>
    </submittedName>
</protein>